<reference evidence="2 3" key="1">
    <citation type="submission" date="2020-08" db="EMBL/GenBank/DDBJ databases">
        <title>Sequencing the genomes of 1000 actinobacteria strains.</title>
        <authorList>
            <person name="Klenk H.-P."/>
        </authorList>
    </citation>
    <scope>NUCLEOTIDE SEQUENCE [LARGE SCALE GENOMIC DNA]</scope>
    <source>
        <strain evidence="2 3">DSM 41827</strain>
    </source>
</reference>
<evidence type="ECO:0000256" key="1">
    <source>
        <dbReference type="SAM" id="SignalP"/>
    </source>
</evidence>
<comment type="caution">
    <text evidence="2">The sequence shown here is derived from an EMBL/GenBank/DDBJ whole genome shotgun (WGS) entry which is preliminary data.</text>
</comment>
<organism evidence="2 3">
    <name type="scientific">Streptomyces murinus</name>
    <dbReference type="NCBI Taxonomy" id="33900"/>
    <lineage>
        <taxon>Bacteria</taxon>
        <taxon>Bacillati</taxon>
        <taxon>Actinomycetota</taxon>
        <taxon>Actinomycetes</taxon>
        <taxon>Kitasatosporales</taxon>
        <taxon>Streptomycetaceae</taxon>
        <taxon>Streptomyces</taxon>
    </lineage>
</organism>
<protein>
    <recommendedName>
        <fullName evidence="4">Secreted protein</fullName>
    </recommendedName>
</protein>
<dbReference type="GeneID" id="93976076"/>
<name>A0A7W3NRY7_STRMR</name>
<dbReference type="Proteomes" id="UP000577386">
    <property type="component" value="Unassembled WGS sequence"/>
</dbReference>
<evidence type="ECO:0000313" key="3">
    <source>
        <dbReference type="Proteomes" id="UP000577386"/>
    </source>
</evidence>
<keyword evidence="3" id="KW-1185">Reference proteome</keyword>
<dbReference type="EMBL" id="JACJIJ010000002">
    <property type="protein sequence ID" value="MBA9055613.1"/>
    <property type="molecule type" value="Genomic_DNA"/>
</dbReference>
<feature type="chain" id="PRO_5039358808" description="Secreted protein" evidence="1">
    <location>
        <begin position="23"/>
        <end position="151"/>
    </location>
</feature>
<dbReference type="RefSeq" id="WP_182776530.1">
    <property type="nucleotide sequence ID" value="NZ_BAAAHW010000013.1"/>
</dbReference>
<accession>A0A7W3NRY7</accession>
<feature type="signal peptide" evidence="1">
    <location>
        <begin position="1"/>
        <end position="22"/>
    </location>
</feature>
<gene>
    <name evidence="2" type="ORF">HDA42_004791</name>
</gene>
<keyword evidence="1" id="KW-0732">Signal</keyword>
<evidence type="ECO:0000313" key="2">
    <source>
        <dbReference type="EMBL" id="MBA9055613.1"/>
    </source>
</evidence>
<proteinExistence type="predicted"/>
<evidence type="ECO:0008006" key="4">
    <source>
        <dbReference type="Google" id="ProtNLM"/>
    </source>
</evidence>
<sequence>MKHNYIRMAAATAMAGVTFGIAAPAANAVEANRAAVAASVSAADFEALKAANPASATNGEAEMTAQEFAELTAEGEAQSGLVSLKGKAGAVIALLKKSPGLFKAAVKAAKKGARAFESWVNSLSNWNPVKWAIKSAPDAIIWEVIKYLASQ</sequence>
<dbReference type="AlphaFoldDB" id="A0A7W3NRY7"/>